<name>A0A1F8BEF8_9BACT</name>
<keyword evidence="7" id="KW-1133">Transmembrane helix</keyword>
<organism evidence="9 10">
    <name type="scientific">Candidatus Woesebacteria bacterium RIFCSPLOWO2_01_FULL_39_21</name>
    <dbReference type="NCBI Taxonomy" id="1802519"/>
    <lineage>
        <taxon>Bacteria</taxon>
        <taxon>Candidatus Woeseibacteriota</taxon>
    </lineage>
</organism>
<evidence type="ECO:0000256" key="5">
    <source>
        <dbReference type="ARBA" id="ARBA00023284"/>
    </source>
</evidence>
<dbReference type="Proteomes" id="UP000177082">
    <property type="component" value="Unassembled WGS sequence"/>
</dbReference>
<proteinExistence type="inferred from homology"/>
<keyword evidence="5" id="KW-0676">Redox-active center</keyword>
<evidence type="ECO:0000256" key="7">
    <source>
        <dbReference type="SAM" id="Phobius"/>
    </source>
</evidence>
<dbReference type="Pfam" id="PF13462">
    <property type="entry name" value="Thioredoxin_4"/>
    <property type="match status" value="1"/>
</dbReference>
<feature type="domain" description="Thioredoxin" evidence="8">
    <location>
        <begin position="156"/>
        <end position="260"/>
    </location>
</feature>
<evidence type="ECO:0000256" key="6">
    <source>
        <dbReference type="SAM" id="MobiDB-lite"/>
    </source>
</evidence>
<evidence type="ECO:0000256" key="1">
    <source>
        <dbReference type="ARBA" id="ARBA00005791"/>
    </source>
</evidence>
<keyword evidence="3" id="KW-0560">Oxidoreductase</keyword>
<dbReference type="CDD" id="cd02972">
    <property type="entry name" value="DsbA_family"/>
    <property type="match status" value="1"/>
</dbReference>
<comment type="similarity">
    <text evidence="1">Belongs to the thioredoxin family. DsbA subfamily.</text>
</comment>
<dbReference type="InterPro" id="IPR013766">
    <property type="entry name" value="Thioredoxin_domain"/>
</dbReference>
<dbReference type="SUPFAM" id="SSF52833">
    <property type="entry name" value="Thioredoxin-like"/>
    <property type="match status" value="1"/>
</dbReference>
<reference evidence="9 10" key="1">
    <citation type="journal article" date="2016" name="Nat. Commun.">
        <title>Thousands of microbial genomes shed light on interconnected biogeochemical processes in an aquifer system.</title>
        <authorList>
            <person name="Anantharaman K."/>
            <person name="Brown C.T."/>
            <person name="Hug L.A."/>
            <person name="Sharon I."/>
            <person name="Castelle C.J."/>
            <person name="Probst A.J."/>
            <person name="Thomas B.C."/>
            <person name="Singh A."/>
            <person name="Wilkins M.J."/>
            <person name="Karaoz U."/>
            <person name="Brodie E.L."/>
            <person name="Williams K.H."/>
            <person name="Hubbard S.S."/>
            <person name="Banfield J.F."/>
        </authorList>
    </citation>
    <scope>NUCLEOTIDE SEQUENCE [LARGE SCALE GENOMIC DNA]</scope>
</reference>
<keyword evidence="7" id="KW-0472">Membrane</keyword>
<dbReference type="InterPro" id="IPR012336">
    <property type="entry name" value="Thioredoxin-like_fold"/>
</dbReference>
<dbReference type="PANTHER" id="PTHR13887:SF14">
    <property type="entry name" value="DISULFIDE BOND FORMATION PROTEIN D"/>
    <property type="match status" value="1"/>
</dbReference>
<evidence type="ECO:0000256" key="2">
    <source>
        <dbReference type="ARBA" id="ARBA00022729"/>
    </source>
</evidence>
<evidence type="ECO:0000313" key="9">
    <source>
        <dbReference type="EMBL" id="OGM62457.1"/>
    </source>
</evidence>
<dbReference type="InterPro" id="IPR036249">
    <property type="entry name" value="Thioredoxin-like_sf"/>
</dbReference>
<comment type="caution">
    <text evidence="9">The sequence shown here is derived from an EMBL/GenBank/DDBJ whole genome shotgun (WGS) entry which is preliminary data.</text>
</comment>
<dbReference type="STRING" id="1802519.A2961_02390"/>
<evidence type="ECO:0000259" key="8">
    <source>
        <dbReference type="PROSITE" id="PS51352"/>
    </source>
</evidence>
<keyword evidence="7" id="KW-0812">Transmembrane</keyword>
<evidence type="ECO:0000313" key="10">
    <source>
        <dbReference type="Proteomes" id="UP000177082"/>
    </source>
</evidence>
<evidence type="ECO:0000256" key="4">
    <source>
        <dbReference type="ARBA" id="ARBA00023157"/>
    </source>
</evidence>
<accession>A0A1F8BEF8</accession>
<dbReference type="GO" id="GO:0016491">
    <property type="term" value="F:oxidoreductase activity"/>
    <property type="evidence" value="ECO:0007669"/>
    <property type="project" value="UniProtKB-KW"/>
</dbReference>
<dbReference type="Gene3D" id="3.40.30.10">
    <property type="entry name" value="Glutaredoxin"/>
    <property type="match status" value="2"/>
</dbReference>
<feature type="region of interest" description="Disordered" evidence="6">
    <location>
        <begin position="43"/>
        <end position="68"/>
    </location>
</feature>
<dbReference type="PANTHER" id="PTHR13887">
    <property type="entry name" value="GLUTATHIONE S-TRANSFERASE KAPPA"/>
    <property type="match status" value="1"/>
</dbReference>
<dbReference type="InterPro" id="IPR001853">
    <property type="entry name" value="DSBA-like_thioredoxin_dom"/>
</dbReference>
<keyword evidence="2" id="KW-0732">Signal</keyword>
<dbReference type="PROSITE" id="PS51352">
    <property type="entry name" value="THIOREDOXIN_2"/>
    <property type="match status" value="1"/>
</dbReference>
<gene>
    <name evidence="9" type="ORF">A2961_02390</name>
</gene>
<protein>
    <recommendedName>
        <fullName evidence="8">Thioredoxin domain-containing protein</fullName>
    </recommendedName>
</protein>
<sequence>MIEKKRRYSGLVELFSPILILFSIGLAFASGVLWQKVQYLEGGGKTQSSGGTNEVTKSPTPAGQPQSKLDDLASVARAVGVDVEKFNSCMGSSKYEDKVEKSYQGGISAGVNGTPGSFVINSKNEAWNIPGAFPYESVKIVVDIALGKSGTLPQGVTKLDSAKVSSLPKVTGDDHFRGNKNASVKLIEYSDFQCPYCQRFHPTMQQMLSEYSDKVAWIYRHFPLDSIHPQARPAALASECVFELGGDEAFWRFADEVLGA</sequence>
<dbReference type="Pfam" id="PF01323">
    <property type="entry name" value="DSBA"/>
    <property type="match status" value="1"/>
</dbReference>
<feature type="transmembrane region" description="Helical" evidence="7">
    <location>
        <begin position="12"/>
        <end position="34"/>
    </location>
</feature>
<evidence type="ECO:0000256" key="3">
    <source>
        <dbReference type="ARBA" id="ARBA00023002"/>
    </source>
</evidence>
<dbReference type="EMBL" id="MGHF01000025">
    <property type="protein sequence ID" value="OGM62457.1"/>
    <property type="molecule type" value="Genomic_DNA"/>
</dbReference>
<keyword evidence="4" id="KW-1015">Disulfide bond</keyword>
<dbReference type="AlphaFoldDB" id="A0A1F8BEF8"/>
<feature type="compositionally biased region" description="Polar residues" evidence="6">
    <location>
        <begin position="46"/>
        <end position="67"/>
    </location>
</feature>